<evidence type="ECO:0000313" key="12">
    <source>
        <dbReference type="Proteomes" id="UP000518266"/>
    </source>
</evidence>
<dbReference type="Gene3D" id="3.60.140.10">
    <property type="entry name" value="CNF1/YfiH-like putative cysteine hydrolases"/>
    <property type="match status" value="1"/>
</dbReference>
<gene>
    <name evidence="11" type="ORF">F7725_002625</name>
</gene>
<keyword evidence="3" id="KW-0808">Transferase</keyword>
<evidence type="ECO:0000256" key="8">
    <source>
        <dbReference type="ARBA" id="ARBA00048968"/>
    </source>
</evidence>
<evidence type="ECO:0000256" key="4">
    <source>
        <dbReference type="ARBA" id="ARBA00022723"/>
    </source>
</evidence>
<dbReference type="PANTHER" id="PTHR30616:SF2">
    <property type="entry name" value="PURINE NUCLEOSIDE PHOSPHORYLASE LACC1"/>
    <property type="match status" value="1"/>
</dbReference>
<comment type="caution">
    <text evidence="11">The sequence shown here is derived from an EMBL/GenBank/DDBJ whole genome shotgun (WGS) entry which is preliminary data.</text>
</comment>
<dbReference type="PANTHER" id="PTHR30616">
    <property type="entry name" value="UNCHARACTERIZED PROTEIN YFIH"/>
    <property type="match status" value="1"/>
</dbReference>
<dbReference type="GO" id="GO:0016787">
    <property type="term" value="F:hydrolase activity"/>
    <property type="evidence" value="ECO:0007669"/>
    <property type="project" value="UniProtKB-KW"/>
</dbReference>
<dbReference type="InterPro" id="IPR003730">
    <property type="entry name" value="Cu_polyphenol_OxRdtase"/>
</dbReference>
<dbReference type="AlphaFoldDB" id="A0A7J5Y2W6"/>
<dbReference type="InterPro" id="IPR011324">
    <property type="entry name" value="Cytotoxic_necrot_fac-like_cat"/>
</dbReference>
<dbReference type="SUPFAM" id="SSF64438">
    <property type="entry name" value="CNF1/YfiH-like putative cysteine hydrolases"/>
    <property type="match status" value="1"/>
</dbReference>
<dbReference type="OrthoDB" id="10055554at2759"/>
<comment type="catalytic activity">
    <reaction evidence="8">
        <text>adenosine + phosphate = alpha-D-ribose 1-phosphate + adenine</text>
        <dbReference type="Rhea" id="RHEA:27642"/>
        <dbReference type="ChEBI" id="CHEBI:16335"/>
        <dbReference type="ChEBI" id="CHEBI:16708"/>
        <dbReference type="ChEBI" id="CHEBI:43474"/>
        <dbReference type="ChEBI" id="CHEBI:57720"/>
        <dbReference type="EC" id="2.4.2.1"/>
    </reaction>
    <physiologicalReaction direction="left-to-right" evidence="8">
        <dbReference type="Rhea" id="RHEA:27643"/>
    </physiologicalReaction>
</comment>
<comment type="catalytic activity">
    <reaction evidence="9">
        <text>S-methyl-5'-thioadenosine + phosphate = 5-(methylsulfanyl)-alpha-D-ribose 1-phosphate + adenine</text>
        <dbReference type="Rhea" id="RHEA:11852"/>
        <dbReference type="ChEBI" id="CHEBI:16708"/>
        <dbReference type="ChEBI" id="CHEBI:17509"/>
        <dbReference type="ChEBI" id="CHEBI:43474"/>
        <dbReference type="ChEBI" id="CHEBI:58533"/>
        <dbReference type="EC" id="2.4.2.28"/>
    </reaction>
    <physiologicalReaction direction="left-to-right" evidence="9">
        <dbReference type="Rhea" id="RHEA:11853"/>
    </physiologicalReaction>
</comment>
<dbReference type="CDD" id="cd16833">
    <property type="entry name" value="YfiH"/>
    <property type="match status" value="1"/>
</dbReference>
<comment type="catalytic activity">
    <reaction evidence="1">
        <text>inosine + phosphate = alpha-D-ribose 1-phosphate + hypoxanthine</text>
        <dbReference type="Rhea" id="RHEA:27646"/>
        <dbReference type="ChEBI" id="CHEBI:17368"/>
        <dbReference type="ChEBI" id="CHEBI:17596"/>
        <dbReference type="ChEBI" id="CHEBI:43474"/>
        <dbReference type="ChEBI" id="CHEBI:57720"/>
        <dbReference type="EC" id="2.4.2.1"/>
    </reaction>
    <physiologicalReaction direction="left-to-right" evidence="1">
        <dbReference type="Rhea" id="RHEA:27647"/>
    </physiologicalReaction>
</comment>
<feature type="region of interest" description="Disordered" evidence="10">
    <location>
        <begin position="463"/>
        <end position="484"/>
    </location>
</feature>
<evidence type="ECO:0000256" key="10">
    <source>
        <dbReference type="SAM" id="MobiDB-lite"/>
    </source>
</evidence>
<comment type="catalytic activity">
    <reaction evidence="7">
        <text>adenosine + H2O + H(+) = inosine + NH4(+)</text>
        <dbReference type="Rhea" id="RHEA:24408"/>
        <dbReference type="ChEBI" id="CHEBI:15377"/>
        <dbReference type="ChEBI" id="CHEBI:15378"/>
        <dbReference type="ChEBI" id="CHEBI:16335"/>
        <dbReference type="ChEBI" id="CHEBI:17596"/>
        <dbReference type="ChEBI" id="CHEBI:28938"/>
        <dbReference type="EC" id="3.5.4.4"/>
    </reaction>
    <physiologicalReaction direction="left-to-right" evidence="7">
        <dbReference type="Rhea" id="RHEA:24409"/>
    </physiologicalReaction>
</comment>
<comment type="similarity">
    <text evidence="2">Belongs to the purine nucleoside phosphorylase YfiH/LACC1 family.</text>
</comment>
<accession>A0A7J5Y2W6</accession>
<organism evidence="11 12">
    <name type="scientific">Dissostichus mawsoni</name>
    <name type="common">Antarctic cod</name>
    <dbReference type="NCBI Taxonomy" id="36200"/>
    <lineage>
        <taxon>Eukaryota</taxon>
        <taxon>Metazoa</taxon>
        <taxon>Chordata</taxon>
        <taxon>Craniata</taxon>
        <taxon>Vertebrata</taxon>
        <taxon>Euteleostomi</taxon>
        <taxon>Actinopterygii</taxon>
        <taxon>Neopterygii</taxon>
        <taxon>Teleostei</taxon>
        <taxon>Neoteleostei</taxon>
        <taxon>Acanthomorphata</taxon>
        <taxon>Eupercaria</taxon>
        <taxon>Perciformes</taxon>
        <taxon>Notothenioidei</taxon>
        <taxon>Nototheniidae</taxon>
        <taxon>Dissostichus</taxon>
    </lineage>
</organism>
<name>A0A7J5Y2W6_DISMA</name>
<protein>
    <submittedName>
        <fullName evidence="11">Uncharacterized protein</fullName>
    </submittedName>
</protein>
<keyword evidence="6" id="KW-0862">Zinc</keyword>
<sequence length="484" mass="52875">MIKCWTTGEAFVSERNEEEEEEEEETLLHEESEAVDSVMENQGISGERRNAPRGKELSYRVWIARCSGVSPKRLETILLCRALMRSEEQTDTEPRRAPMLVSGLQDFCSLATFLTFLSPLSAPGEEAALELRDGGGAPGPAARLQRLLPRPLSLSLAPPLVLQLDSGSTTETLFRFKLTADQLGISTVRVHTTARGHDVLRRYQQLLFTSLYTFDYQVHDVTCCTDHAHKRSPGAGEVEEEVSGFLKQLPAQAGGVQSLCVSECFGHGFSTRAGGVSSIPSLSSLNLFSSRRRDSVSVVQENRRRLALKAGVGGGGGQPESYDAMVTDQRGRVLAAPGADCMPLLFADRGSKGTLEGVAMATVGAMVTEFGCRARDIVVAVGPSVGGCCFTLDRKQALHFLLLHPDCVRDPEAERPHRGGVLPGNIDDSSVSECTSCHPELFFSHVRDGLNFGTQLGFLWIREEEEEEEEGEEEEEEEGEREAD</sequence>
<dbReference type="GO" id="GO:0005507">
    <property type="term" value="F:copper ion binding"/>
    <property type="evidence" value="ECO:0007669"/>
    <property type="project" value="TreeGrafter"/>
</dbReference>
<evidence type="ECO:0000256" key="7">
    <source>
        <dbReference type="ARBA" id="ARBA00047989"/>
    </source>
</evidence>
<keyword evidence="5" id="KW-0378">Hydrolase</keyword>
<proteinExistence type="inferred from homology"/>
<evidence type="ECO:0000256" key="1">
    <source>
        <dbReference type="ARBA" id="ARBA00000553"/>
    </source>
</evidence>
<keyword evidence="4" id="KW-0479">Metal-binding</keyword>
<evidence type="ECO:0000256" key="9">
    <source>
        <dbReference type="ARBA" id="ARBA00049893"/>
    </source>
</evidence>
<evidence type="ECO:0000313" key="11">
    <source>
        <dbReference type="EMBL" id="KAF3843776.1"/>
    </source>
</evidence>
<feature type="region of interest" description="Disordered" evidence="10">
    <location>
        <begin position="12"/>
        <end position="50"/>
    </location>
</feature>
<evidence type="ECO:0000256" key="3">
    <source>
        <dbReference type="ARBA" id="ARBA00022679"/>
    </source>
</evidence>
<dbReference type="Pfam" id="PF02578">
    <property type="entry name" value="Cu-oxidase_4"/>
    <property type="match status" value="1"/>
</dbReference>
<feature type="non-terminal residue" evidence="11">
    <location>
        <position position="1"/>
    </location>
</feature>
<evidence type="ECO:0000256" key="6">
    <source>
        <dbReference type="ARBA" id="ARBA00022833"/>
    </source>
</evidence>
<reference evidence="11 12" key="1">
    <citation type="submission" date="2020-03" db="EMBL/GenBank/DDBJ databases">
        <title>Dissostichus mawsoni Genome sequencing and assembly.</title>
        <authorList>
            <person name="Park H."/>
        </authorList>
    </citation>
    <scope>NUCLEOTIDE SEQUENCE [LARGE SCALE GENOMIC DNA]</scope>
    <source>
        <strain evidence="11">DM0001</strain>
        <tissue evidence="11">Muscle</tissue>
    </source>
</reference>
<dbReference type="InterPro" id="IPR038371">
    <property type="entry name" value="Cu_polyphenol_OxRdtase_sf"/>
</dbReference>
<keyword evidence="12" id="KW-1185">Reference proteome</keyword>
<evidence type="ECO:0000256" key="2">
    <source>
        <dbReference type="ARBA" id="ARBA00007353"/>
    </source>
</evidence>
<feature type="compositionally biased region" description="Acidic residues" evidence="10">
    <location>
        <begin position="16"/>
        <end position="25"/>
    </location>
</feature>
<evidence type="ECO:0000256" key="5">
    <source>
        <dbReference type="ARBA" id="ARBA00022801"/>
    </source>
</evidence>
<dbReference type="EMBL" id="JAAKFY010000018">
    <property type="protein sequence ID" value="KAF3843776.1"/>
    <property type="molecule type" value="Genomic_DNA"/>
</dbReference>
<dbReference type="Proteomes" id="UP000518266">
    <property type="component" value="Unassembled WGS sequence"/>
</dbReference>
<dbReference type="GO" id="GO:0017061">
    <property type="term" value="F:S-methyl-5-thioadenosine phosphorylase activity"/>
    <property type="evidence" value="ECO:0007669"/>
    <property type="project" value="UniProtKB-EC"/>
</dbReference>